<reference evidence="8 9" key="1">
    <citation type="submission" date="2018-11" db="EMBL/GenBank/DDBJ databases">
        <title>Sequencing the genomes of 1000 actinobacteria strains.</title>
        <authorList>
            <person name="Klenk H.-P."/>
        </authorList>
    </citation>
    <scope>NUCLEOTIDE SEQUENCE [LARGE SCALE GENOMIC DNA]</scope>
    <source>
        <strain evidence="8 9">DSM 14418</strain>
    </source>
</reference>
<organism evidence="8 9">
    <name type="scientific">Georgenia muralis</name>
    <dbReference type="NCBI Taxonomy" id="154117"/>
    <lineage>
        <taxon>Bacteria</taxon>
        <taxon>Bacillati</taxon>
        <taxon>Actinomycetota</taxon>
        <taxon>Actinomycetes</taxon>
        <taxon>Micrococcales</taxon>
        <taxon>Bogoriellaceae</taxon>
        <taxon>Georgenia</taxon>
    </lineage>
</organism>
<dbReference type="InterPro" id="IPR003265">
    <property type="entry name" value="HhH-GPD_domain"/>
</dbReference>
<keyword evidence="4" id="KW-0234">DNA repair</keyword>
<dbReference type="PANTHER" id="PTHR43003">
    <property type="entry name" value="DNA-3-METHYLADENINE GLYCOSYLASE"/>
    <property type="match status" value="1"/>
</dbReference>
<evidence type="ECO:0000256" key="1">
    <source>
        <dbReference type="ARBA" id="ARBA00000086"/>
    </source>
</evidence>
<dbReference type="GO" id="GO:0032993">
    <property type="term" value="C:protein-DNA complex"/>
    <property type="evidence" value="ECO:0007669"/>
    <property type="project" value="TreeGrafter"/>
</dbReference>
<dbReference type="AlphaFoldDB" id="A0A3N4ZC29"/>
<dbReference type="InterPro" id="IPR010316">
    <property type="entry name" value="AlkA_N"/>
</dbReference>
<dbReference type="GO" id="GO:0043916">
    <property type="term" value="F:DNA-7-methylguanine glycosylase activity"/>
    <property type="evidence" value="ECO:0007669"/>
    <property type="project" value="TreeGrafter"/>
</dbReference>
<evidence type="ECO:0000256" key="5">
    <source>
        <dbReference type="SAM" id="SignalP"/>
    </source>
</evidence>
<comment type="caution">
    <text evidence="8">The sequence shown here is derived from an EMBL/GenBank/DDBJ whole genome shotgun (WGS) entry which is preliminary data.</text>
</comment>
<dbReference type="GO" id="GO:0006285">
    <property type="term" value="P:base-excision repair, AP site formation"/>
    <property type="evidence" value="ECO:0007669"/>
    <property type="project" value="TreeGrafter"/>
</dbReference>
<accession>A0A3N4ZC29</accession>
<gene>
    <name evidence="8" type="ORF">EDD32_3386</name>
</gene>
<dbReference type="PANTHER" id="PTHR43003:SF13">
    <property type="entry name" value="DNA-3-METHYLADENINE GLYCOSYLASE 2"/>
    <property type="match status" value="1"/>
</dbReference>
<feature type="chain" id="PRO_5039537789" description="DNA-3-methyladenine glycosylase II" evidence="5">
    <location>
        <begin position="25"/>
        <end position="293"/>
    </location>
</feature>
<evidence type="ECO:0000313" key="8">
    <source>
        <dbReference type="EMBL" id="RPF28840.1"/>
    </source>
</evidence>
<feature type="signal peptide" evidence="5">
    <location>
        <begin position="1"/>
        <end position="24"/>
    </location>
</feature>
<dbReference type="Gene3D" id="3.30.310.20">
    <property type="entry name" value="DNA-3-methyladenine glycosylase AlkA, N-terminal domain"/>
    <property type="match status" value="1"/>
</dbReference>
<dbReference type="Gene3D" id="1.10.1670.10">
    <property type="entry name" value="Helix-hairpin-Helix base-excision DNA repair enzymes (C-terminal)"/>
    <property type="match status" value="1"/>
</dbReference>
<protein>
    <recommendedName>
        <fullName evidence="2">DNA-3-methyladenine glycosylase II</fullName>
        <ecNumber evidence="2">3.2.2.21</ecNumber>
    </recommendedName>
</protein>
<dbReference type="Gene3D" id="1.10.340.30">
    <property type="entry name" value="Hypothetical protein, domain 2"/>
    <property type="match status" value="1"/>
</dbReference>
<evidence type="ECO:0000259" key="6">
    <source>
        <dbReference type="SMART" id="SM00478"/>
    </source>
</evidence>
<name>A0A3N4ZC29_9MICO</name>
<dbReference type="GO" id="GO:0008725">
    <property type="term" value="F:DNA-3-methyladenine glycosylase activity"/>
    <property type="evidence" value="ECO:0007669"/>
    <property type="project" value="TreeGrafter"/>
</dbReference>
<evidence type="ECO:0000256" key="4">
    <source>
        <dbReference type="ARBA" id="ARBA00023204"/>
    </source>
</evidence>
<dbReference type="InterPro" id="IPR011257">
    <property type="entry name" value="DNA_glycosylase"/>
</dbReference>
<evidence type="ECO:0000313" key="9">
    <source>
        <dbReference type="Proteomes" id="UP000280726"/>
    </source>
</evidence>
<dbReference type="InterPro" id="IPR051912">
    <property type="entry name" value="Alkylbase_DNA_Glycosylase/TA"/>
</dbReference>
<dbReference type="GO" id="GO:0006307">
    <property type="term" value="P:DNA alkylation repair"/>
    <property type="evidence" value="ECO:0007669"/>
    <property type="project" value="TreeGrafter"/>
</dbReference>
<feature type="domain" description="HhH-GPD" evidence="6">
    <location>
        <begin position="129"/>
        <end position="287"/>
    </location>
</feature>
<keyword evidence="3" id="KW-0227">DNA damage</keyword>
<evidence type="ECO:0000259" key="7">
    <source>
        <dbReference type="SMART" id="SM01009"/>
    </source>
</evidence>
<dbReference type="Proteomes" id="UP000280726">
    <property type="component" value="Unassembled WGS sequence"/>
</dbReference>
<comment type="catalytic activity">
    <reaction evidence="1">
        <text>Hydrolysis of alkylated DNA, releasing 3-methyladenine, 3-methylguanine, 7-methylguanine and 7-methyladenine.</text>
        <dbReference type="EC" id="3.2.2.21"/>
    </reaction>
</comment>
<keyword evidence="5" id="KW-0732">Signal</keyword>
<dbReference type="CDD" id="cd00056">
    <property type="entry name" value="ENDO3c"/>
    <property type="match status" value="1"/>
</dbReference>
<sequence length="293" mass="29590">MDVLLPAATPLAVGPILAALAAHAVPGVEEVDRAAGSVRRTVRGAHGPAVVSLRLTPTAVRAEVALAHPGDGDAVVARLRRWFDLDTDVAAVDAHLATDAVLAPLVAARPGLRVLGHVDGFEAAATTVLGQQVSLAAARTFAARLVAALGGPVPATGSGGAGLRTFPSPEVLADAGASVVREATGVTGSRARTLHALATACAAGLRIEPDQDPVATRAALLAVPGVGPWTVDYLALRAMGDRDALPSGDLVLRRALGGASAAAAVAAAGAWRPWRAYAVTHLWTAAAYLRRAH</sequence>
<dbReference type="SMART" id="SM00478">
    <property type="entry name" value="ENDO3c"/>
    <property type="match status" value="1"/>
</dbReference>
<dbReference type="InterPro" id="IPR037046">
    <property type="entry name" value="AlkA_N_sf"/>
</dbReference>
<feature type="domain" description="DNA-3-methyladenine glycosylase AlkA N-terminal" evidence="7">
    <location>
        <begin position="2"/>
        <end position="119"/>
    </location>
</feature>
<dbReference type="InterPro" id="IPR023170">
    <property type="entry name" value="HhH_base_excis_C"/>
</dbReference>
<dbReference type="OrthoDB" id="9811249at2"/>
<dbReference type="SUPFAM" id="SSF48150">
    <property type="entry name" value="DNA-glycosylase"/>
    <property type="match status" value="1"/>
</dbReference>
<dbReference type="SMART" id="SM01009">
    <property type="entry name" value="AlkA_N"/>
    <property type="match status" value="1"/>
</dbReference>
<dbReference type="SUPFAM" id="SSF55945">
    <property type="entry name" value="TATA-box binding protein-like"/>
    <property type="match status" value="1"/>
</dbReference>
<evidence type="ECO:0000256" key="3">
    <source>
        <dbReference type="ARBA" id="ARBA00022763"/>
    </source>
</evidence>
<dbReference type="EC" id="3.2.2.21" evidence="2"/>
<dbReference type="GO" id="GO:0005737">
    <property type="term" value="C:cytoplasm"/>
    <property type="evidence" value="ECO:0007669"/>
    <property type="project" value="TreeGrafter"/>
</dbReference>
<dbReference type="GO" id="GO:0032131">
    <property type="term" value="F:alkylated DNA binding"/>
    <property type="evidence" value="ECO:0007669"/>
    <property type="project" value="TreeGrafter"/>
</dbReference>
<dbReference type="Pfam" id="PF06029">
    <property type="entry name" value="AlkA_N"/>
    <property type="match status" value="1"/>
</dbReference>
<dbReference type="Pfam" id="PF00730">
    <property type="entry name" value="HhH-GPD"/>
    <property type="match status" value="1"/>
</dbReference>
<proteinExistence type="predicted"/>
<dbReference type="EMBL" id="RKRA01000001">
    <property type="protein sequence ID" value="RPF28840.1"/>
    <property type="molecule type" value="Genomic_DNA"/>
</dbReference>
<evidence type="ECO:0000256" key="2">
    <source>
        <dbReference type="ARBA" id="ARBA00012000"/>
    </source>
</evidence>
<keyword evidence="9" id="KW-1185">Reference proteome</keyword>